<dbReference type="Proteomes" id="UP000550508">
    <property type="component" value="Unassembled WGS sequence"/>
</dbReference>
<proteinExistence type="predicted"/>
<dbReference type="InterPro" id="IPR010781">
    <property type="entry name" value="DUF1376"/>
</dbReference>
<sequence length="208" mass="23661">MSSAPAMPVFPDAYLADTTHLSTEEHGAYFLLLMAMWRRNGTVPDDDRDIARIVGLDIKAWRKMRKRLMPFLTVDGDFLTQKRLKKEWDYVSEKRNKNAANGSRGGRPKANINNRLDQANGFQNGNPNDKRNESPHNPESNPIEKPTSFSERASARKPNGFVHVRKSTDAARSLIQELKENEQFGEDRGDKVIDQTVREFPAIAHVRS</sequence>
<reference evidence="2 3" key="1">
    <citation type="submission" date="2020-05" db="EMBL/GenBank/DDBJ databases">
        <authorList>
            <person name="Kim M.K."/>
        </authorList>
    </citation>
    <scope>NUCLEOTIDE SEQUENCE [LARGE SCALE GENOMIC DNA]</scope>
    <source>
        <strain evidence="2 3">BT25</strain>
    </source>
</reference>
<organism evidence="2 3">
    <name type="scientific">Phyllobacterium pellucidum</name>
    <dbReference type="NCBI Taxonomy" id="2740464"/>
    <lineage>
        <taxon>Bacteria</taxon>
        <taxon>Pseudomonadati</taxon>
        <taxon>Pseudomonadota</taxon>
        <taxon>Alphaproteobacteria</taxon>
        <taxon>Hyphomicrobiales</taxon>
        <taxon>Phyllobacteriaceae</taxon>
        <taxon>Phyllobacterium</taxon>
    </lineage>
</organism>
<evidence type="ECO:0000313" key="3">
    <source>
        <dbReference type="Proteomes" id="UP000550508"/>
    </source>
</evidence>
<evidence type="ECO:0000313" key="2">
    <source>
        <dbReference type="EMBL" id="NTS30690.1"/>
    </source>
</evidence>
<dbReference type="Pfam" id="PF07120">
    <property type="entry name" value="DUF1376"/>
    <property type="match status" value="1"/>
</dbReference>
<dbReference type="RefSeq" id="WP_174207763.1">
    <property type="nucleotide sequence ID" value="NZ_JABUMX010000001.1"/>
</dbReference>
<comment type="caution">
    <text evidence="2">The sequence shown here is derived from an EMBL/GenBank/DDBJ whole genome shotgun (WGS) entry which is preliminary data.</text>
</comment>
<gene>
    <name evidence="2" type="ORF">HQ945_05440</name>
</gene>
<keyword evidence="3" id="KW-1185">Reference proteome</keyword>
<feature type="region of interest" description="Disordered" evidence="1">
    <location>
        <begin position="95"/>
        <end position="166"/>
    </location>
</feature>
<dbReference type="AlphaFoldDB" id="A0A849VRH1"/>
<name>A0A849VRH1_9HYPH</name>
<accession>A0A849VRH1</accession>
<dbReference type="EMBL" id="JABUMX010000001">
    <property type="protein sequence ID" value="NTS30690.1"/>
    <property type="molecule type" value="Genomic_DNA"/>
</dbReference>
<protein>
    <submittedName>
        <fullName evidence="2">DUF1376 domain-containing protein</fullName>
    </submittedName>
</protein>
<evidence type="ECO:0000256" key="1">
    <source>
        <dbReference type="SAM" id="MobiDB-lite"/>
    </source>
</evidence>
<feature type="compositionally biased region" description="Polar residues" evidence="1">
    <location>
        <begin position="111"/>
        <end position="127"/>
    </location>
</feature>